<accession>A0A3D8U0A1</accession>
<feature type="domain" description="IrrE N-terminal-like" evidence="1">
    <location>
        <begin position="47"/>
        <end position="175"/>
    </location>
</feature>
<comment type="caution">
    <text evidence="2">The sequence shown here is derived from an EMBL/GenBank/DDBJ whole genome shotgun (WGS) entry which is preliminary data.</text>
</comment>
<gene>
    <name evidence="2" type="ORF">CE169_03525</name>
</gene>
<evidence type="ECO:0000313" key="2">
    <source>
        <dbReference type="EMBL" id="RDX09695.1"/>
    </source>
</evidence>
<protein>
    <submittedName>
        <fullName evidence="2">ImmA/IrrE family metallo-endopeptidase</fullName>
    </submittedName>
</protein>
<reference evidence="2 3" key="1">
    <citation type="journal article" date="2017" name="Anaerobe">
        <title>Quantification, isolation and characterization of Bifidobacterium from the vaginal microbiomes of reproductive aged women.</title>
        <authorList>
            <person name="Freitas A.C."/>
            <person name="Hill J.E."/>
        </authorList>
    </citation>
    <scope>NUCLEOTIDE SEQUENCE [LARGE SCALE GENOMIC DNA]</scope>
    <source>
        <strain evidence="2 3">N6D05</strain>
    </source>
</reference>
<dbReference type="Pfam" id="PF06114">
    <property type="entry name" value="Peptidase_M78"/>
    <property type="match status" value="1"/>
</dbReference>
<dbReference type="AlphaFoldDB" id="A0A3D8U0A1"/>
<name>A0A3D8U0A1_BIFLN</name>
<dbReference type="InterPro" id="IPR010359">
    <property type="entry name" value="IrrE_HExxH"/>
</dbReference>
<dbReference type="InterPro" id="IPR052345">
    <property type="entry name" value="Rad_response_metalloprotease"/>
</dbReference>
<evidence type="ECO:0000259" key="1">
    <source>
        <dbReference type="Pfam" id="PF06114"/>
    </source>
</evidence>
<proteinExistence type="predicted"/>
<evidence type="ECO:0000313" key="3">
    <source>
        <dbReference type="Proteomes" id="UP000257074"/>
    </source>
</evidence>
<dbReference type="EMBL" id="NJNR01000013">
    <property type="protein sequence ID" value="RDX09695.1"/>
    <property type="molecule type" value="Genomic_DNA"/>
</dbReference>
<organism evidence="2 3">
    <name type="scientific">Bifidobacterium longum</name>
    <dbReference type="NCBI Taxonomy" id="216816"/>
    <lineage>
        <taxon>Bacteria</taxon>
        <taxon>Bacillati</taxon>
        <taxon>Actinomycetota</taxon>
        <taxon>Actinomycetes</taxon>
        <taxon>Bifidobacteriales</taxon>
        <taxon>Bifidobacteriaceae</taxon>
        <taxon>Bifidobacterium</taxon>
    </lineage>
</organism>
<dbReference type="RefSeq" id="WP_050581927.1">
    <property type="nucleotide sequence ID" value="NZ_CAXSJW010000011.1"/>
</dbReference>
<sequence length="181" mass="20015">MTEATPSVRPIIENTGATATAAAETLMKTIAMDGNRINIPIDVRQVAERLGLEVQYLLLDSGTDGMIVKEAGRPCKVVVDALAHTHRRRFTLAHEIGHYVQKYQKYALGDEGGEIDYRDERSSKGTEPDERWANGFAAALLMPASAVRQFWAQGMTPEQLAEAFNVSQRSMDLRIAKLGLR</sequence>
<dbReference type="Gene3D" id="1.10.10.2910">
    <property type="match status" value="1"/>
</dbReference>
<dbReference type="PANTHER" id="PTHR43236">
    <property type="entry name" value="ANTITOXIN HIGA1"/>
    <property type="match status" value="1"/>
</dbReference>
<dbReference type="Proteomes" id="UP000257074">
    <property type="component" value="Unassembled WGS sequence"/>
</dbReference>
<dbReference type="PANTHER" id="PTHR43236:SF2">
    <property type="entry name" value="BLL0069 PROTEIN"/>
    <property type="match status" value="1"/>
</dbReference>